<keyword evidence="2" id="KW-1185">Reference proteome</keyword>
<reference evidence="1" key="1">
    <citation type="journal article" date="2022" name="Arch. Microbiol.">
        <title>Bacteroides muris sp. nov. isolated from the cecum of wild-derived house mice.</title>
        <authorList>
            <person name="Fokt H."/>
            <person name="Unni R."/>
            <person name="Repnik U."/>
            <person name="Schmitz R.A."/>
            <person name="Bramkamp M."/>
            <person name="Baines J.F."/>
            <person name="Unterweger D."/>
        </authorList>
    </citation>
    <scope>NUCLEOTIDE SEQUENCE</scope>
    <source>
        <strain evidence="1">KH365_2</strain>
    </source>
</reference>
<dbReference type="EMBL" id="JAMZED010000005">
    <property type="protein sequence ID" value="MCR6503771.1"/>
    <property type="molecule type" value="Genomic_DNA"/>
</dbReference>
<organism evidence="1 2">
    <name type="scientific">Bacteroides muris</name>
    <name type="common">ex Fokt et al. 2023</name>
    <dbReference type="NCBI Taxonomy" id="2937417"/>
    <lineage>
        <taxon>Bacteria</taxon>
        <taxon>Pseudomonadati</taxon>
        <taxon>Bacteroidota</taxon>
        <taxon>Bacteroidia</taxon>
        <taxon>Bacteroidales</taxon>
        <taxon>Bacteroidaceae</taxon>
        <taxon>Bacteroides</taxon>
    </lineage>
</organism>
<evidence type="ECO:0000313" key="1">
    <source>
        <dbReference type="EMBL" id="MCR6503771.1"/>
    </source>
</evidence>
<dbReference type="Proteomes" id="UP001143192">
    <property type="component" value="Unassembled WGS sequence"/>
</dbReference>
<comment type="caution">
    <text evidence="1">The sequence shown here is derived from an EMBL/GenBank/DDBJ whole genome shotgun (WGS) entry which is preliminary data.</text>
</comment>
<reference evidence="1" key="2">
    <citation type="submission" date="2022-04" db="EMBL/GenBank/DDBJ databases">
        <authorList>
            <person name="Fokt H."/>
            <person name="Baines J."/>
        </authorList>
    </citation>
    <scope>NUCLEOTIDE SEQUENCE</scope>
    <source>
        <strain evidence="1">KH365_2</strain>
    </source>
</reference>
<dbReference type="AlphaFoldDB" id="A0A9X2NR70"/>
<sequence>MAKQVFDINTNKGAFSAAMSDEHQRNWNDERWQFQLGKPGNNYDRSREHMNFEIAKGGRVQAIDRSKNIPQKFLERCAELGIRNPDYKTDPKTGKEIPTNRITTAKIIFQGSRERMRELAFGEQKVNQTQ</sequence>
<protein>
    <submittedName>
        <fullName evidence="1">Uncharacterized protein</fullName>
    </submittedName>
</protein>
<proteinExistence type="predicted"/>
<dbReference type="RefSeq" id="WP_257930774.1">
    <property type="nucleotide sequence ID" value="NZ_JAMZED010000005.1"/>
</dbReference>
<accession>A0A9X2NR70</accession>
<gene>
    <name evidence="1" type="ORF">M1B79_03545</name>
</gene>
<evidence type="ECO:0000313" key="2">
    <source>
        <dbReference type="Proteomes" id="UP001143192"/>
    </source>
</evidence>
<name>A0A9X2NR70_9BACE</name>